<dbReference type="InterPro" id="IPR007759">
    <property type="entry name" value="Asxl_HARE-HTH"/>
</dbReference>
<proteinExistence type="predicted"/>
<organism evidence="3 4">
    <name type="scientific">Candidatus Woesebacteria bacterium GW2011_GWB1_38_8</name>
    <dbReference type="NCBI Taxonomy" id="1618570"/>
    <lineage>
        <taxon>Bacteria</taxon>
        <taxon>Candidatus Woeseibacteriota</taxon>
    </lineage>
</organism>
<gene>
    <name evidence="3" type="ORF">UT08_C0024G0004</name>
</gene>
<accession>A0A0G0KZ36</accession>
<keyword evidence="1" id="KW-0804">Transcription</keyword>
<protein>
    <submittedName>
        <fullName evidence="3">Restriction endonuclease</fullName>
    </submittedName>
</protein>
<evidence type="ECO:0000313" key="3">
    <source>
        <dbReference type="EMBL" id="KKQ84007.1"/>
    </source>
</evidence>
<dbReference type="GO" id="GO:0004519">
    <property type="term" value="F:endonuclease activity"/>
    <property type="evidence" value="ECO:0007669"/>
    <property type="project" value="UniProtKB-KW"/>
</dbReference>
<keyword evidence="3" id="KW-0540">Nuclease</keyword>
<dbReference type="InterPro" id="IPR038087">
    <property type="entry name" value="RNAP_delta_N_dom_sf"/>
</dbReference>
<dbReference type="Gene3D" id="1.10.10.1250">
    <property type="entry name" value="RNA polymerase, subunit delta, N-terminal domain"/>
    <property type="match status" value="1"/>
</dbReference>
<sequence length="80" mass="9159">MTYSKTEAAYLILKSSRKPLHVDEIVKIALDKKMIKTKGKTPESTLAVDLLLETRRRAKQGVKQRFIKVGTGTWGLTEWR</sequence>
<dbReference type="EMBL" id="LBVL01000024">
    <property type="protein sequence ID" value="KKQ84007.1"/>
    <property type="molecule type" value="Genomic_DNA"/>
</dbReference>
<reference evidence="3 4" key="1">
    <citation type="journal article" date="2015" name="Nature">
        <title>rRNA introns, odd ribosomes, and small enigmatic genomes across a large radiation of phyla.</title>
        <authorList>
            <person name="Brown C.T."/>
            <person name="Hug L.A."/>
            <person name="Thomas B.C."/>
            <person name="Sharon I."/>
            <person name="Castelle C.J."/>
            <person name="Singh A."/>
            <person name="Wilkins M.J."/>
            <person name="Williams K.H."/>
            <person name="Banfield J.F."/>
        </authorList>
    </citation>
    <scope>NUCLEOTIDE SEQUENCE [LARGE SCALE GENOMIC DNA]</scope>
</reference>
<dbReference type="GO" id="GO:0006355">
    <property type="term" value="P:regulation of DNA-templated transcription"/>
    <property type="evidence" value="ECO:0007669"/>
    <property type="project" value="InterPro"/>
</dbReference>
<evidence type="ECO:0000313" key="4">
    <source>
        <dbReference type="Proteomes" id="UP000034081"/>
    </source>
</evidence>
<dbReference type="Pfam" id="PF05066">
    <property type="entry name" value="HARE-HTH"/>
    <property type="match status" value="1"/>
</dbReference>
<evidence type="ECO:0000259" key="2">
    <source>
        <dbReference type="PROSITE" id="PS51913"/>
    </source>
</evidence>
<keyword evidence="3" id="KW-0255">Endonuclease</keyword>
<keyword evidence="3" id="KW-0378">Hydrolase</keyword>
<dbReference type="Proteomes" id="UP000034081">
    <property type="component" value="Unassembled WGS sequence"/>
</dbReference>
<name>A0A0G0KZ36_9BACT</name>
<dbReference type="AlphaFoldDB" id="A0A0G0KZ36"/>
<feature type="domain" description="HTH HARE-type" evidence="2">
    <location>
        <begin position="3"/>
        <end position="79"/>
    </location>
</feature>
<dbReference type="STRING" id="1618570.UT08_C0024G0004"/>
<dbReference type="PROSITE" id="PS51913">
    <property type="entry name" value="HTH_HARE"/>
    <property type="match status" value="1"/>
</dbReference>
<evidence type="ECO:0000256" key="1">
    <source>
        <dbReference type="ARBA" id="ARBA00023163"/>
    </source>
</evidence>
<comment type="caution">
    <text evidence="3">The sequence shown here is derived from an EMBL/GenBank/DDBJ whole genome shotgun (WGS) entry which is preliminary data.</text>
</comment>